<dbReference type="Pfam" id="PF13424">
    <property type="entry name" value="TPR_12"/>
    <property type="match status" value="1"/>
</dbReference>
<reference evidence="4" key="2">
    <citation type="submission" date="2023-06" db="EMBL/GenBank/DDBJ databases">
        <authorList>
            <consortium name="Lawrence Berkeley National Laboratory"/>
            <person name="Haridas S."/>
            <person name="Hensen N."/>
            <person name="Bonometti L."/>
            <person name="Westerberg I."/>
            <person name="Brannstrom I.O."/>
            <person name="Guillou S."/>
            <person name="Cros-Aarteil S."/>
            <person name="Calhoun S."/>
            <person name="Kuo A."/>
            <person name="Mondo S."/>
            <person name="Pangilinan J."/>
            <person name="Riley R."/>
            <person name="Labutti K."/>
            <person name="Andreopoulos B."/>
            <person name="Lipzen A."/>
            <person name="Chen C."/>
            <person name="Yanf M."/>
            <person name="Daum C."/>
            <person name="Ng V."/>
            <person name="Clum A."/>
            <person name="Steindorff A."/>
            <person name="Ohm R."/>
            <person name="Martin F."/>
            <person name="Silar P."/>
            <person name="Natvig D."/>
            <person name="Lalanne C."/>
            <person name="Gautier V."/>
            <person name="Ament-Velasquez S.L."/>
            <person name="Kruys A."/>
            <person name="Hutchinson M.I."/>
            <person name="Powell A.J."/>
            <person name="Barry K."/>
            <person name="Miller A.N."/>
            <person name="Grigoriev I.V."/>
            <person name="Debuchy R."/>
            <person name="Gladieux P."/>
            <person name="Thoren M.H."/>
            <person name="Johannesson H."/>
        </authorList>
    </citation>
    <scope>NUCLEOTIDE SEQUENCE</scope>
    <source>
        <strain evidence="4">CBS 955.72</strain>
    </source>
</reference>
<proteinExistence type="predicted"/>
<dbReference type="AlphaFoldDB" id="A0AAJ0MH20"/>
<name>A0AAJ0MH20_9PEZI</name>
<evidence type="ECO:0000259" key="3">
    <source>
        <dbReference type="Pfam" id="PF24883"/>
    </source>
</evidence>
<accession>A0AAJ0MH20</accession>
<dbReference type="InterPro" id="IPR056884">
    <property type="entry name" value="NPHP3-like_N"/>
</dbReference>
<feature type="domain" description="Nephrocystin 3-like N-terminal" evidence="3">
    <location>
        <begin position="273"/>
        <end position="436"/>
    </location>
</feature>
<dbReference type="InterPro" id="IPR027417">
    <property type="entry name" value="P-loop_NTPase"/>
</dbReference>
<dbReference type="PANTHER" id="PTHR10039:SF14">
    <property type="entry name" value="NACHT DOMAIN-CONTAINING PROTEIN"/>
    <property type="match status" value="1"/>
</dbReference>
<comment type="caution">
    <text evidence="4">The sequence shown here is derived from an EMBL/GenBank/DDBJ whole genome shotgun (WGS) entry which is preliminary data.</text>
</comment>
<protein>
    <recommendedName>
        <fullName evidence="6">NACHT domain-containing protein</fullName>
    </recommendedName>
</protein>
<dbReference type="Proteomes" id="UP001275084">
    <property type="component" value="Unassembled WGS sequence"/>
</dbReference>
<evidence type="ECO:0008006" key="6">
    <source>
        <dbReference type="Google" id="ProtNLM"/>
    </source>
</evidence>
<dbReference type="Pfam" id="PF24883">
    <property type="entry name" value="NPHP3_N"/>
    <property type="match status" value="1"/>
</dbReference>
<dbReference type="EMBL" id="JAUIQD010000002">
    <property type="protein sequence ID" value="KAK3358819.1"/>
    <property type="molecule type" value="Genomic_DNA"/>
</dbReference>
<evidence type="ECO:0000313" key="5">
    <source>
        <dbReference type="Proteomes" id="UP001275084"/>
    </source>
</evidence>
<dbReference type="InterPro" id="IPR056125">
    <property type="entry name" value="DUF7708"/>
</dbReference>
<dbReference type="Gene3D" id="3.40.50.300">
    <property type="entry name" value="P-loop containing nucleotide triphosphate hydrolases"/>
    <property type="match status" value="1"/>
</dbReference>
<dbReference type="InterPro" id="IPR011990">
    <property type="entry name" value="TPR-like_helical_dom_sf"/>
</dbReference>
<evidence type="ECO:0000313" key="4">
    <source>
        <dbReference type="EMBL" id="KAK3358819.1"/>
    </source>
</evidence>
<feature type="domain" description="DUF7708" evidence="2">
    <location>
        <begin position="78"/>
        <end position="209"/>
    </location>
</feature>
<dbReference type="SUPFAM" id="SSF52540">
    <property type="entry name" value="P-loop containing nucleoside triphosphate hydrolases"/>
    <property type="match status" value="1"/>
</dbReference>
<gene>
    <name evidence="4" type="ORF">B0T25DRAFT_577053</name>
</gene>
<keyword evidence="1" id="KW-0677">Repeat</keyword>
<dbReference type="Pfam" id="PF24809">
    <property type="entry name" value="DUF7708"/>
    <property type="match status" value="1"/>
</dbReference>
<evidence type="ECO:0000259" key="2">
    <source>
        <dbReference type="Pfam" id="PF24809"/>
    </source>
</evidence>
<organism evidence="4 5">
    <name type="scientific">Lasiosphaeria hispida</name>
    <dbReference type="NCBI Taxonomy" id="260671"/>
    <lineage>
        <taxon>Eukaryota</taxon>
        <taxon>Fungi</taxon>
        <taxon>Dikarya</taxon>
        <taxon>Ascomycota</taxon>
        <taxon>Pezizomycotina</taxon>
        <taxon>Sordariomycetes</taxon>
        <taxon>Sordariomycetidae</taxon>
        <taxon>Sordariales</taxon>
        <taxon>Lasiosphaeriaceae</taxon>
        <taxon>Lasiosphaeria</taxon>
    </lineage>
</organism>
<dbReference type="PANTHER" id="PTHR10039">
    <property type="entry name" value="AMELOGENIN"/>
    <property type="match status" value="1"/>
</dbReference>
<dbReference type="SUPFAM" id="SSF48452">
    <property type="entry name" value="TPR-like"/>
    <property type="match status" value="1"/>
</dbReference>
<dbReference type="Gene3D" id="1.25.40.10">
    <property type="entry name" value="Tetratricopeptide repeat domain"/>
    <property type="match status" value="2"/>
</dbReference>
<keyword evidence="5" id="KW-1185">Reference proteome</keyword>
<reference evidence="4" key="1">
    <citation type="journal article" date="2023" name="Mol. Phylogenet. Evol.">
        <title>Genome-scale phylogeny and comparative genomics of the fungal order Sordariales.</title>
        <authorList>
            <person name="Hensen N."/>
            <person name="Bonometti L."/>
            <person name="Westerberg I."/>
            <person name="Brannstrom I.O."/>
            <person name="Guillou S."/>
            <person name="Cros-Aarteil S."/>
            <person name="Calhoun S."/>
            <person name="Haridas S."/>
            <person name="Kuo A."/>
            <person name="Mondo S."/>
            <person name="Pangilinan J."/>
            <person name="Riley R."/>
            <person name="LaButti K."/>
            <person name="Andreopoulos B."/>
            <person name="Lipzen A."/>
            <person name="Chen C."/>
            <person name="Yan M."/>
            <person name="Daum C."/>
            <person name="Ng V."/>
            <person name="Clum A."/>
            <person name="Steindorff A."/>
            <person name="Ohm R.A."/>
            <person name="Martin F."/>
            <person name="Silar P."/>
            <person name="Natvig D.O."/>
            <person name="Lalanne C."/>
            <person name="Gautier V."/>
            <person name="Ament-Velasquez S.L."/>
            <person name="Kruys A."/>
            <person name="Hutchinson M.I."/>
            <person name="Powell A.J."/>
            <person name="Barry K."/>
            <person name="Miller A.N."/>
            <person name="Grigoriev I.V."/>
            <person name="Debuchy R."/>
            <person name="Gladieux P."/>
            <person name="Hiltunen Thoren M."/>
            <person name="Johannesson H."/>
        </authorList>
    </citation>
    <scope>NUCLEOTIDE SEQUENCE</scope>
    <source>
        <strain evidence="4">CBS 955.72</strain>
    </source>
</reference>
<evidence type="ECO:0000256" key="1">
    <source>
        <dbReference type="ARBA" id="ARBA00022737"/>
    </source>
</evidence>
<sequence length="1174" mass="130051">MATPASTQTTPVSTRYCWDLAVKIFNTELTKDPTKIMFGDRANTSFPHCSLSEVIVAAKRARDERARDRPRFRVKMDAFLTVMSRHCVAIDVMIEHSPHITAIVWGGLRLLITTAAREIELSEQIGAAVVLIAGEVARWEQHLQLHSASPRVRSTVARLYAHVISFSIRSARLEGETGGLGQYLKAAVTSVSAQQKLRNILASIEDLTMVLERETCLASQVVQMEEAREQRLFRSEVQDVQQQIFNIANRRLILDWLEPARARPASPARWEDGTCEWIWHDAGYKKWEQGRCVNPLWIYGIPGSGKTVIASYMSQNAPTRFVFTHTYALSGIQGPGDNPEVSLVASLLAQVLEAHVPGAVSHMQPLVDQFSSCTRCPPSQLWSRLRTALAAIPEAFTILVDALDECRDVGDLHSTLQHLGALGRDLAWARIILISRFKGEYARILPAAVHLPMDTTALSSDITHFVEQEISRNPKLEMLRHEIIKKAETDAQGMFLWAKMMIEYLKRAPTLRCQRESLRRFPAGLSAVYDRFLAETGQQLDQDQLVFRRQIFMMLVTAERPPLVEDISTAVALRSTEPLNPSDMLVQPETDIMHLCWPLVCIRDDRVQLMHLSVREFLLSEPREAMPKTSVRVSLEDAHKYMAHVCLNQLGQPAFSTLATITSLLRGNVCPELEPNPPPPSEPPVPGLYEYACLYWHIHVVASPADGALADQVNRFLHERPFIAWAETRFRLRPGNDLSPVLSARAALLNWQALRPAPTRAPLRLDDFFTSPYESALATAPFDCPTTMLRYLTLHRLNLYLNIASQDPSRRHSLTQEILRGADALLGPTHAFTLRSAAAFALEQINHHHFSSASTLLGQVVVHQPPRSPERHTTQSYLALAMYHQLQLPAATALHEEACTGLLHAVGPASKKHAKALLFLAWSLEAGGALDRAAAAYGVVWARWGAAAYTPDEPLGMMAQAGLATVLRKRGEYGAARRHGAEVLAHRQRVYGERNRVTVDVVLNMAVLCREAGDRDGARAYLELARAGLDAGHGDGFLRVCLATRLEAGLLVADGEVARAAVMLGGLLSQGEERGGGGNRELLWARLELAALLRAEGRAAEALACFEGLVDQLPGGGSRAEGCSRGQLMVVERAVACIKGNDIDSAHRMLSENGLRWKREEDYWIPEGGPFAGI</sequence>